<feature type="transmembrane region" description="Helical" evidence="1">
    <location>
        <begin position="199"/>
        <end position="222"/>
    </location>
</feature>
<keyword evidence="1" id="KW-0472">Membrane</keyword>
<dbReference type="PANTHER" id="PTHR31061">
    <property type="entry name" value="LD22376P"/>
    <property type="match status" value="1"/>
</dbReference>
<organism evidence="2 3">
    <name type="scientific">Chitinophaga caseinilytica</name>
    <dbReference type="NCBI Taxonomy" id="2267521"/>
    <lineage>
        <taxon>Bacteria</taxon>
        <taxon>Pseudomonadati</taxon>
        <taxon>Bacteroidota</taxon>
        <taxon>Chitinophagia</taxon>
        <taxon>Chitinophagales</taxon>
        <taxon>Chitinophagaceae</taxon>
        <taxon>Chitinophaga</taxon>
    </lineage>
</organism>
<evidence type="ECO:0000313" key="2">
    <source>
        <dbReference type="EMBL" id="WZN48292.1"/>
    </source>
</evidence>
<dbReference type="Proteomes" id="UP001449657">
    <property type="component" value="Chromosome"/>
</dbReference>
<keyword evidence="3" id="KW-1185">Reference proteome</keyword>
<sequence length="369" mass="41491">MKTPVPSFPSNRLLSLDVMRGWIMILLAAESAQLYRSLRPLAKDSWAEGIVRQFFHHAWNGLRFWDLVQPAFMTIAGAAMYIAFTRKGVAWGANWPHVLRRSFRLLVCGVGLHCIYQGRLVWELWNVLTQLSVTTIIAYAIIQKSIRFQIIASVALLVLTELCYRTIGIPGFDQPFTDQHNFGNWMDLLLMGKMNSGGWVTINCIPTAAHTIWGVLIGKILIDENITQQRKVTVLFAAGAIALAVGYGLDWAGVTPIIKRIATSSFVLASGGWVLWTAAFLFWLIDVKKRDGGAWVPVVVGMNPIFIYLVFETVGHQWLNGAVAIFVTGFLGWTGITEDWMNVASALVTLGLYWGLCYWLYRKKIFFKL</sequence>
<dbReference type="RefSeq" id="WP_341842887.1">
    <property type="nucleotide sequence ID" value="NZ_CP149792.1"/>
</dbReference>
<reference evidence="2 3" key="1">
    <citation type="submission" date="2024-03" db="EMBL/GenBank/DDBJ databases">
        <title>Chitinophaga caseinilytica sp. nov., a casein hydrolysing bacterium isolated from forest soil.</title>
        <authorList>
            <person name="Lee D.S."/>
            <person name="Han D.M."/>
            <person name="Baek J.H."/>
            <person name="Choi D.G."/>
            <person name="Jeon J.H."/>
            <person name="Jeon C.O."/>
        </authorList>
    </citation>
    <scope>NUCLEOTIDE SEQUENCE [LARGE SCALE GENOMIC DNA]</scope>
    <source>
        <strain evidence="2 3">KACC 19118</strain>
    </source>
</reference>
<evidence type="ECO:0000256" key="1">
    <source>
        <dbReference type="SAM" id="Phobius"/>
    </source>
</evidence>
<feature type="transmembrane region" description="Helical" evidence="1">
    <location>
        <begin position="292"/>
        <end position="311"/>
    </location>
</feature>
<feature type="transmembrane region" description="Helical" evidence="1">
    <location>
        <begin position="317"/>
        <end position="336"/>
    </location>
</feature>
<keyword evidence="1" id="KW-0812">Transmembrane</keyword>
<feature type="transmembrane region" description="Helical" evidence="1">
    <location>
        <begin position="266"/>
        <end position="285"/>
    </location>
</feature>
<feature type="transmembrane region" description="Helical" evidence="1">
    <location>
        <begin position="67"/>
        <end position="86"/>
    </location>
</feature>
<name>A0ABZ2ZAF8_9BACT</name>
<keyword evidence="1" id="KW-1133">Transmembrane helix</keyword>
<protein>
    <submittedName>
        <fullName evidence="2">DUF5009 domain-containing protein</fullName>
    </submittedName>
</protein>
<evidence type="ECO:0000313" key="3">
    <source>
        <dbReference type="Proteomes" id="UP001449657"/>
    </source>
</evidence>
<proteinExistence type="predicted"/>
<dbReference type="EMBL" id="CP150096">
    <property type="protein sequence ID" value="WZN48292.1"/>
    <property type="molecule type" value="Genomic_DNA"/>
</dbReference>
<dbReference type="PANTHER" id="PTHR31061:SF24">
    <property type="entry name" value="LD22376P"/>
    <property type="match status" value="1"/>
</dbReference>
<feature type="transmembrane region" description="Helical" evidence="1">
    <location>
        <begin position="343"/>
        <end position="361"/>
    </location>
</feature>
<accession>A0ABZ2ZAF8</accession>
<feature type="transmembrane region" description="Helical" evidence="1">
    <location>
        <begin position="234"/>
        <end position="254"/>
    </location>
</feature>
<gene>
    <name evidence="2" type="ORF">WJU22_08900</name>
</gene>